<dbReference type="Proteomes" id="UP000198282">
    <property type="component" value="Unassembled WGS sequence"/>
</dbReference>
<proteinExistence type="predicted"/>
<dbReference type="SUPFAM" id="SSF53756">
    <property type="entry name" value="UDP-Glycosyltransferase/glycogen phosphorylase"/>
    <property type="match status" value="1"/>
</dbReference>
<evidence type="ECO:0000313" key="7">
    <source>
        <dbReference type="Proteomes" id="UP000198282"/>
    </source>
</evidence>
<dbReference type="InterPro" id="IPR028098">
    <property type="entry name" value="Glyco_trans_4-like_N"/>
</dbReference>
<dbReference type="InterPro" id="IPR050194">
    <property type="entry name" value="Glycosyltransferase_grp1"/>
</dbReference>
<feature type="compositionally biased region" description="Basic and acidic residues" evidence="3">
    <location>
        <begin position="413"/>
        <end position="424"/>
    </location>
</feature>
<dbReference type="Pfam" id="PF00534">
    <property type="entry name" value="Glycos_transf_1"/>
    <property type="match status" value="1"/>
</dbReference>
<accession>A0A239AB70</accession>
<organism evidence="6 7">
    <name type="scientific">Streptosporangium subroseum</name>
    <dbReference type="NCBI Taxonomy" id="106412"/>
    <lineage>
        <taxon>Bacteria</taxon>
        <taxon>Bacillati</taxon>
        <taxon>Actinomycetota</taxon>
        <taxon>Actinomycetes</taxon>
        <taxon>Streptosporangiales</taxon>
        <taxon>Streptosporangiaceae</taxon>
        <taxon>Streptosporangium</taxon>
    </lineage>
</organism>
<evidence type="ECO:0000256" key="1">
    <source>
        <dbReference type="ARBA" id="ARBA00022676"/>
    </source>
</evidence>
<gene>
    <name evidence="6" type="ORF">SAMN05216276_1001232</name>
</gene>
<feature type="domain" description="Glycosyltransferase subfamily 4-like N-terminal" evidence="5">
    <location>
        <begin position="22"/>
        <end position="196"/>
    </location>
</feature>
<feature type="domain" description="Glycosyl transferase family 1" evidence="4">
    <location>
        <begin position="209"/>
        <end position="362"/>
    </location>
</feature>
<dbReference type="InterPro" id="IPR001296">
    <property type="entry name" value="Glyco_trans_1"/>
</dbReference>
<dbReference type="GO" id="GO:0016758">
    <property type="term" value="F:hexosyltransferase activity"/>
    <property type="evidence" value="ECO:0007669"/>
    <property type="project" value="TreeGrafter"/>
</dbReference>
<protein>
    <submittedName>
        <fullName evidence="6">Glycosyltransferase involved in cell wall bisynthesis</fullName>
    </submittedName>
</protein>
<dbReference type="GO" id="GO:1901137">
    <property type="term" value="P:carbohydrate derivative biosynthetic process"/>
    <property type="evidence" value="ECO:0007669"/>
    <property type="project" value="UniProtKB-ARBA"/>
</dbReference>
<feature type="compositionally biased region" description="Basic and acidic residues" evidence="3">
    <location>
        <begin position="391"/>
        <end position="405"/>
    </location>
</feature>
<dbReference type="AlphaFoldDB" id="A0A239AB70"/>
<evidence type="ECO:0000259" key="4">
    <source>
        <dbReference type="Pfam" id="PF00534"/>
    </source>
</evidence>
<evidence type="ECO:0000256" key="2">
    <source>
        <dbReference type="ARBA" id="ARBA00022679"/>
    </source>
</evidence>
<reference evidence="6 7" key="1">
    <citation type="submission" date="2017-06" db="EMBL/GenBank/DDBJ databases">
        <authorList>
            <person name="Kim H.J."/>
            <person name="Triplett B.A."/>
        </authorList>
    </citation>
    <scope>NUCLEOTIDE SEQUENCE [LARGE SCALE GENOMIC DNA]</scope>
    <source>
        <strain evidence="6 7">CGMCC 4.2132</strain>
    </source>
</reference>
<dbReference type="RefSeq" id="WP_089205220.1">
    <property type="nucleotide sequence ID" value="NZ_FZOD01000001.1"/>
</dbReference>
<dbReference type="OrthoDB" id="9810929at2"/>
<evidence type="ECO:0000259" key="5">
    <source>
        <dbReference type="Pfam" id="PF13439"/>
    </source>
</evidence>
<dbReference type="EMBL" id="FZOD01000001">
    <property type="protein sequence ID" value="SNR92274.1"/>
    <property type="molecule type" value="Genomic_DNA"/>
</dbReference>
<keyword evidence="1" id="KW-0328">Glycosyltransferase</keyword>
<dbReference type="PANTHER" id="PTHR45947:SF3">
    <property type="entry name" value="SULFOQUINOVOSYL TRANSFERASE SQD2"/>
    <property type="match status" value="1"/>
</dbReference>
<keyword evidence="7" id="KW-1185">Reference proteome</keyword>
<dbReference type="PANTHER" id="PTHR45947">
    <property type="entry name" value="SULFOQUINOVOSYL TRANSFERASE SQD2"/>
    <property type="match status" value="1"/>
</dbReference>
<keyword evidence="2 6" id="KW-0808">Transferase</keyword>
<sequence>MRIALISEHASPLAAIGGVDTGGQNVHVAGLAAALAGRGHEVVVHTRRTAVTQPDRVFLRPGLTVEHVLAGPPIFLPKDELLPYMPMFAAHLARRWAERPPDVAHAHFWMSGLAALMAARDLGIPVVQTFHALGTVKRRWQGAADTSPAGRIAVEADIGRRAHAVIATCRDEVSELLRMGVRRERIVVIPCGVDLDLFCPAGSAAPRGSRQRILSIDRIVPRKGLDTVVQAMRELPEAELLIAGGTPEDDEAVRLMRMAHCYGLSDRVRLIGSVDRAEVPVLMRSADVLVSVPWYEPFGMVPVEAMACGVPVVASAVGGHLDTVAGCGMLVPPRRPRALTGALRDVLGRPRLRTSLTTAGERRARLLYGWPQVAGRTESVYLDVITERRDGVPLREAGPRPRTTEPARTGGAGREDEPERQAHG</sequence>
<dbReference type="Gene3D" id="3.40.50.2000">
    <property type="entry name" value="Glycogen Phosphorylase B"/>
    <property type="match status" value="2"/>
</dbReference>
<feature type="region of interest" description="Disordered" evidence="3">
    <location>
        <begin position="391"/>
        <end position="424"/>
    </location>
</feature>
<evidence type="ECO:0000313" key="6">
    <source>
        <dbReference type="EMBL" id="SNR92274.1"/>
    </source>
</evidence>
<dbReference type="Pfam" id="PF13439">
    <property type="entry name" value="Glyco_transf_4"/>
    <property type="match status" value="1"/>
</dbReference>
<evidence type="ECO:0000256" key="3">
    <source>
        <dbReference type="SAM" id="MobiDB-lite"/>
    </source>
</evidence>
<name>A0A239AB70_9ACTN</name>